<evidence type="ECO:0000256" key="7">
    <source>
        <dbReference type="ARBA" id="ARBA00022692"/>
    </source>
</evidence>
<keyword evidence="10" id="KW-0472">Membrane</keyword>
<accession>A0A803Q1Q6</accession>
<evidence type="ECO:0000256" key="1">
    <source>
        <dbReference type="ARBA" id="ARBA00004586"/>
    </source>
</evidence>
<dbReference type="Pfam" id="PF00534">
    <property type="entry name" value="Glycos_transf_1"/>
    <property type="match status" value="1"/>
</dbReference>
<dbReference type="EMBL" id="UZAU01000629">
    <property type="status" value="NOT_ANNOTATED_CDS"/>
    <property type="molecule type" value="Genomic_DNA"/>
</dbReference>
<dbReference type="GO" id="GO:0004378">
    <property type="term" value="F:GDP-Man:Man(1)GlcNAc(2)-PP-Dol alpha-1,3-mannosyltransferase activity"/>
    <property type="evidence" value="ECO:0007669"/>
    <property type="project" value="UniProtKB-EC"/>
</dbReference>
<dbReference type="PANTHER" id="PTHR45918:SF1">
    <property type="entry name" value="ALPHA-1,3_1,6-MANNOSYLTRANSFERASE ALG2"/>
    <property type="match status" value="1"/>
</dbReference>
<evidence type="ECO:0000256" key="4">
    <source>
        <dbReference type="ARBA" id="ARBA00012649"/>
    </source>
</evidence>
<evidence type="ECO:0000313" key="20">
    <source>
        <dbReference type="Proteomes" id="UP000596661"/>
    </source>
</evidence>
<evidence type="ECO:0000256" key="5">
    <source>
        <dbReference type="ARBA" id="ARBA00022676"/>
    </source>
</evidence>
<evidence type="ECO:0000256" key="9">
    <source>
        <dbReference type="ARBA" id="ARBA00022989"/>
    </source>
</evidence>
<evidence type="ECO:0000256" key="14">
    <source>
        <dbReference type="ARBA" id="ARBA00045103"/>
    </source>
</evidence>
<evidence type="ECO:0000259" key="18">
    <source>
        <dbReference type="Pfam" id="PF13439"/>
    </source>
</evidence>
<evidence type="ECO:0000256" key="8">
    <source>
        <dbReference type="ARBA" id="ARBA00022824"/>
    </source>
</evidence>
<dbReference type="InterPro" id="IPR027054">
    <property type="entry name" value="ALG2"/>
</dbReference>
<feature type="domain" description="Glycosyl transferase family 1" evidence="17">
    <location>
        <begin position="871"/>
        <end position="1044"/>
    </location>
</feature>
<keyword evidence="20" id="KW-1185">Reference proteome</keyword>
<dbReference type="SUPFAM" id="SSF53756">
    <property type="entry name" value="UDP-Glycosyltransferase/glycogen phosphorylase"/>
    <property type="match status" value="1"/>
</dbReference>
<evidence type="ECO:0000256" key="2">
    <source>
        <dbReference type="ARBA" id="ARBA00004922"/>
    </source>
</evidence>
<name>A0A803Q1Q6_CANSA</name>
<keyword evidence="8" id="KW-0256">Endoplasmic reticulum</keyword>
<feature type="region of interest" description="Disordered" evidence="16">
    <location>
        <begin position="533"/>
        <end position="608"/>
    </location>
</feature>
<comment type="catalytic activity">
    <reaction evidence="15">
        <text>an alpha-D-Man-(1-&gt;3)-beta-D-Man-(1-&gt;4)-beta-D-GlcNAc-(1-&gt;4)-alpha-D-GlcNAc-diphospho-di-trans,poly-cis-dolichol + GDP-alpha-D-mannose = an alpha-D-Man-(1-&gt;3)-[alpha-D-Man-(1-&gt;6)]-beta-D-Man-(1-&gt;4)-beta-D-GlcNAc-(1-&gt;4)-alpha-D-GlcNAc-diphospho-di-trans,poly-cis-dolichol + GDP + H(+)</text>
        <dbReference type="Rhea" id="RHEA:29519"/>
        <dbReference type="Rhea" id="RHEA-COMP:19513"/>
        <dbReference type="Rhea" id="RHEA-COMP:19515"/>
        <dbReference type="ChEBI" id="CHEBI:15378"/>
        <dbReference type="ChEBI" id="CHEBI:57527"/>
        <dbReference type="ChEBI" id="CHEBI:58189"/>
        <dbReference type="ChEBI" id="CHEBI:132510"/>
        <dbReference type="ChEBI" id="CHEBI:132511"/>
        <dbReference type="EC" id="2.4.1.257"/>
    </reaction>
    <physiologicalReaction direction="left-to-right" evidence="15">
        <dbReference type="Rhea" id="RHEA:29520"/>
    </physiologicalReaction>
</comment>
<evidence type="ECO:0000256" key="3">
    <source>
        <dbReference type="ARBA" id="ARBA00011969"/>
    </source>
</evidence>
<feature type="region of interest" description="Disordered" evidence="16">
    <location>
        <begin position="210"/>
        <end position="460"/>
    </location>
</feature>
<dbReference type="InterPro" id="IPR028098">
    <property type="entry name" value="Glyco_trans_4-like_N"/>
</dbReference>
<feature type="compositionally biased region" description="Basic and acidic residues" evidence="16">
    <location>
        <begin position="70"/>
        <end position="120"/>
    </location>
</feature>
<evidence type="ECO:0000256" key="13">
    <source>
        <dbReference type="ARBA" id="ARBA00032874"/>
    </source>
</evidence>
<evidence type="ECO:0000313" key="19">
    <source>
        <dbReference type="EnsemblPlants" id="cds.evm.model.07.120"/>
    </source>
</evidence>
<dbReference type="EC" id="2.4.1.257" evidence="3"/>
<dbReference type="GO" id="GO:0005789">
    <property type="term" value="C:endoplasmic reticulum membrane"/>
    <property type="evidence" value="ECO:0007669"/>
    <property type="project" value="UniProtKB-SubCell"/>
</dbReference>
<evidence type="ECO:0000256" key="6">
    <source>
        <dbReference type="ARBA" id="ARBA00022679"/>
    </source>
</evidence>
<keyword evidence="7" id="KW-0812">Transmembrane</keyword>
<sequence length="1072" mass="120342">MSRCFPFPPPGYERKARNNEVDLLEKEKHREKKHKKDKKDKEKREGKDKKEKDRSDGKHRDKKDKKEKHKDKDKDKDKDKKRDKEKDGEKPKDKTKTLDDKRVSGKSESHGGEKFIQKDVRDKDISADKKLSTKIGDNIKAEKLTKNSNGDDESKVVQEFARRTKEEATGIGNKFESFPVADRRKDEGMVRFVAKDTSTLAAGMVVKRGEFKTTDGQGTRDVTRPGGNAMVQNTTGMVQTKFESLPRLLDKSGDTKMDGNEKTKDKESDDKRGVKRKDKDREKKSHGKDKDRDKEKKKEDKQKRREEKQRKKEEKQKRREEKEKKKEEKAKEKIQLKTTTELDTLRESNKQNLNNHTIKTAQLPNDSNNNGVPVTGTPKKRKEIETNGVAHAHDNLPGKLPRPASSSSYSSRENGRILEPCQISADVTDRKGGSNNLKMESKDKSDRKGASNNLKMDNKDRKINGVIETHPLSVSTMKLKSAKAVADPIAEASSVRPPDTEARPSSVSHNMKLKSATAVADPIAEALVKPLHPEAQQPPSASPKKPKSATVAADPISETLARPPHTEAKPLSVSPMKPKSAPPPPPPPPAVDPIAEALARPPHPDSKYISQIYSVPNREEWSDHSDDEWLFDIKASETTKKAKLEPSTVEETPQRHMLPNRSDVGNQPLKVPEHRSSGCLTSITGGAERLIVDAAVELASHGHKVHVFTSHHDKNRCFEETISGTFPVTVYGSFLPRHIFYRFHALCAYLRCLFVALCVLVMWSSFDVILVDQVSVIIPLLKLKKSTKVVFYCHFPDLLLAQHTTLLRRVYRKPIDFVEEITTGTADLILVNSKFTASTFANTFKHLHARGIQPAVLYPAVNVDQFDEPKSIKPIFLSINRFERKKNIDLAISAFAMLNALKDGDLQGCNVAEVSLTIAGGFDKRLRENVEYLEELKSLAEREGVSDRVNFITSCSTAERNSLLSQCLCVLYTPKDEHFGIVPLEAMAAQKPVIACNSGGPVETVKHGATGYLCEPTPHEFSLAMAKLIQDTQLAEKMGLEARQHVTESFSRTIFGRRLNRYLVDVARCKRD</sequence>
<dbReference type="Pfam" id="PF13439">
    <property type="entry name" value="Glyco_transf_4"/>
    <property type="match status" value="1"/>
</dbReference>
<evidence type="ECO:0000256" key="12">
    <source>
        <dbReference type="ARBA" id="ARBA00032333"/>
    </source>
</evidence>
<feature type="region of interest" description="Disordered" evidence="16">
    <location>
        <begin position="1"/>
        <end position="120"/>
    </location>
</feature>
<evidence type="ECO:0000256" key="15">
    <source>
        <dbReference type="ARBA" id="ARBA00045104"/>
    </source>
</evidence>
<feature type="compositionally biased region" description="Pro residues" evidence="16">
    <location>
        <begin position="580"/>
        <end position="591"/>
    </location>
</feature>
<feature type="compositionally biased region" description="Polar residues" evidence="16">
    <location>
        <begin position="350"/>
        <end position="372"/>
    </location>
</feature>
<protein>
    <recommendedName>
        <fullName evidence="11">GDP-Man:Man(1)GlcNAc(2)-PP-Dol alpha-1,3-mannosyltransferase</fullName>
        <ecNumber evidence="4">2.4.1.132</ecNumber>
        <ecNumber evidence="3">2.4.1.257</ecNumber>
    </recommendedName>
    <alternativeName>
        <fullName evidence="13">GDP-Man:Man(1)GlcNAc(2)-PP-dolichol mannosyltransferase</fullName>
    </alternativeName>
    <alternativeName>
        <fullName evidence="12">GDP-Man:Man(2)GlcNAc(2)-PP-Dol alpha-1,6-mannosyltransferase</fullName>
    </alternativeName>
</protein>
<dbReference type="AlphaFoldDB" id="A0A803Q1Q6"/>
<dbReference type="InterPro" id="IPR001296">
    <property type="entry name" value="Glyco_trans_1"/>
</dbReference>
<dbReference type="Gene3D" id="3.40.50.2000">
    <property type="entry name" value="Glycogen Phosphorylase B"/>
    <property type="match status" value="2"/>
</dbReference>
<evidence type="ECO:0000259" key="17">
    <source>
        <dbReference type="Pfam" id="PF00534"/>
    </source>
</evidence>
<feature type="region of interest" description="Disordered" evidence="16">
    <location>
        <begin position="641"/>
        <end position="675"/>
    </location>
</feature>
<dbReference type="GO" id="GO:0102704">
    <property type="term" value="F:GDP-Man:Man(2)GlcNAc(2)-PP-Dol alpha-1,6-mannosyltransferase activity"/>
    <property type="evidence" value="ECO:0007669"/>
    <property type="project" value="UniProtKB-EC"/>
</dbReference>
<comment type="subcellular location">
    <subcellularLocation>
        <location evidence="1">Endoplasmic reticulum membrane</location>
    </subcellularLocation>
</comment>
<feature type="compositionally biased region" description="Basic residues" evidence="16">
    <location>
        <begin position="29"/>
        <end position="38"/>
    </location>
</feature>
<keyword evidence="9" id="KW-1133">Transmembrane helix</keyword>
<evidence type="ECO:0000256" key="16">
    <source>
        <dbReference type="SAM" id="MobiDB-lite"/>
    </source>
</evidence>
<feature type="compositionally biased region" description="Basic and acidic residues" evidence="16">
    <location>
        <begin position="39"/>
        <end position="59"/>
    </location>
</feature>
<dbReference type="PANTHER" id="PTHR45918">
    <property type="entry name" value="ALPHA-1,3/1,6-MANNOSYLTRANSFERASE ALG2"/>
    <property type="match status" value="1"/>
</dbReference>
<reference evidence="19" key="2">
    <citation type="submission" date="2021-03" db="UniProtKB">
        <authorList>
            <consortium name="EnsemblPlants"/>
        </authorList>
    </citation>
    <scope>IDENTIFICATION</scope>
</reference>
<evidence type="ECO:0000256" key="10">
    <source>
        <dbReference type="ARBA" id="ARBA00023136"/>
    </source>
</evidence>
<feature type="compositionally biased region" description="Basic and acidic residues" evidence="16">
    <location>
        <begin position="439"/>
        <end position="449"/>
    </location>
</feature>
<feature type="domain" description="Glycosyltransferase subfamily 4-like N-terminal" evidence="18">
    <location>
        <begin position="685"/>
        <end position="845"/>
    </location>
</feature>
<dbReference type="Gramene" id="evm.model.07.120">
    <property type="protein sequence ID" value="cds.evm.model.07.120"/>
    <property type="gene ID" value="evm.TU.07.120"/>
</dbReference>
<feature type="region of interest" description="Disordered" evidence="16">
    <location>
        <begin position="488"/>
        <end position="513"/>
    </location>
</feature>
<dbReference type="UniPathway" id="UPA00378"/>
<dbReference type="EnsemblPlants" id="evm.model.07.120">
    <property type="protein sequence ID" value="cds.evm.model.07.120"/>
    <property type="gene ID" value="evm.TU.07.120"/>
</dbReference>
<comment type="catalytic activity">
    <reaction evidence="14">
        <text>a beta-D-Man-(1-&gt;4)-beta-D-GlcNAc-(1-&gt;4)-alpha-D-GlcNAc-diphospho-di-trans,poly-cis-dolichol + GDP-alpha-D-mannose = an alpha-D-Man-(1-&gt;3)-beta-D-Man-(1-&gt;4)-beta-D-GlcNAc-(1-&gt;4)-alpha-D-GlcNAc-diphospho-di-trans,poly-cis-dolichol + GDP + H(+)</text>
        <dbReference type="Rhea" id="RHEA:29515"/>
        <dbReference type="Rhea" id="RHEA-COMP:19511"/>
        <dbReference type="Rhea" id="RHEA-COMP:19513"/>
        <dbReference type="ChEBI" id="CHEBI:15378"/>
        <dbReference type="ChEBI" id="CHEBI:57527"/>
        <dbReference type="ChEBI" id="CHEBI:58189"/>
        <dbReference type="ChEBI" id="CHEBI:58472"/>
        <dbReference type="ChEBI" id="CHEBI:132510"/>
        <dbReference type="EC" id="2.4.1.132"/>
    </reaction>
    <physiologicalReaction direction="left-to-right" evidence="14">
        <dbReference type="Rhea" id="RHEA:29516"/>
    </physiologicalReaction>
</comment>
<feature type="compositionally biased region" description="Pro residues" evidence="16">
    <location>
        <begin position="1"/>
        <end position="11"/>
    </location>
</feature>
<dbReference type="CDD" id="cd03805">
    <property type="entry name" value="GT4_ALG2-like"/>
    <property type="match status" value="1"/>
</dbReference>
<dbReference type="Proteomes" id="UP000596661">
    <property type="component" value="Chromosome 7"/>
</dbReference>
<comment type="pathway">
    <text evidence="2">Protein modification; protein glycosylation.</text>
</comment>
<keyword evidence="5" id="KW-0328">Glycosyltransferase</keyword>
<feature type="compositionally biased region" description="Basic and acidic residues" evidence="16">
    <location>
        <begin position="248"/>
        <end position="335"/>
    </location>
</feature>
<feature type="compositionally biased region" description="Basic and acidic residues" evidence="16">
    <location>
        <begin position="12"/>
        <end position="28"/>
    </location>
</feature>
<reference evidence="19" key="1">
    <citation type="submission" date="2018-11" db="EMBL/GenBank/DDBJ databases">
        <authorList>
            <person name="Grassa J C."/>
        </authorList>
    </citation>
    <scope>NUCLEOTIDE SEQUENCE [LARGE SCALE GENOMIC DNA]</scope>
</reference>
<keyword evidence="6" id="KW-0808">Transferase</keyword>
<feature type="compositionally biased region" description="Basic residues" evidence="16">
    <location>
        <begin position="60"/>
        <end position="69"/>
    </location>
</feature>
<feature type="compositionally biased region" description="Polar residues" evidence="16">
    <location>
        <begin position="230"/>
        <end position="242"/>
    </location>
</feature>
<dbReference type="EC" id="2.4.1.132" evidence="4"/>
<proteinExistence type="predicted"/>
<evidence type="ECO:0000256" key="11">
    <source>
        <dbReference type="ARBA" id="ARBA00032047"/>
    </source>
</evidence>
<organism evidence="19 20">
    <name type="scientific">Cannabis sativa</name>
    <name type="common">Hemp</name>
    <name type="synonym">Marijuana</name>
    <dbReference type="NCBI Taxonomy" id="3483"/>
    <lineage>
        <taxon>Eukaryota</taxon>
        <taxon>Viridiplantae</taxon>
        <taxon>Streptophyta</taxon>
        <taxon>Embryophyta</taxon>
        <taxon>Tracheophyta</taxon>
        <taxon>Spermatophyta</taxon>
        <taxon>Magnoliopsida</taxon>
        <taxon>eudicotyledons</taxon>
        <taxon>Gunneridae</taxon>
        <taxon>Pentapetalae</taxon>
        <taxon>rosids</taxon>
        <taxon>fabids</taxon>
        <taxon>Rosales</taxon>
        <taxon>Cannabaceae</taxon>
        <taxon>Cannabis</taxon>
    </lineage>
</organism>
<dbReference type="FunFam" id="3.40.50.2000:FF:000137">
    <property type="entry name" value="alpha-1,3/1,6-mannosyltransferase ALG2"/>
    <property type="match status" value="1"/>
</dbReference>